<dbReference type="Pfam" id="PF05437">
    <property type="entry name" value="AzlD"/>
    <property type="match status" value="1"/>
</dbReference>
<dbReference type="RefSeq" id="WP_132768669.1">
    <property type="nucleotide sequence ID" value="NZ_SMAB01000008.1"/>
</dbReference>
<accession>A0A4V2USS6</accession>
<comment type="caution">
    <text evidence="2">The sequence shown here is derived from an EMBL/GenBank/DDBJ whole genome shotgun (WGS) entry which is preliminary data.</text>
</comment>
<keyword evidence="1" id="KW-0812">Transmembrane</keyword>
<dbReference type="EMBL" id="SMAB01000008">
    <property type="protein sequence ID" value="TCS82582.1"/>
    <property type="molecule type" value="Genomic_DNA"/>
</dbReference>
<gene>
    <name evidence="2" type="ORF">EDD72_10872</name>
</gene>
<feature type="transmembrane region" description="Helical" evidence="1">
    <location>
        <begin position="60"/>
        <end position="77"/>
    </location>
</feature>
<evidence type="ECO:0000313" key="3">
    <source>
        <dbReference type="Proteomes" id="UP000295788"/>
    </source>
</evidence>
<reference evidence="2 3" key="1">
    <citation type="submission" date="2019-03" db="EMBL/GenBank/DDBJ databases">
        <title>Genomic Encyclopedia of Type Strains, Phase IV (KMG-IV): sequencing the most valuable type-strain genomes for metagenomic binning, comparative biology and taxonomic classification.</title>
        <authorList>
            <person name="Goeker M."/>
        </authorList>
    </citation>
    <scope>NUCLEOTIDE SEQUENCE [LARGE SCALE GENOMIC DNA]</scope>
    <source>
        <strain evidence="2 3">DSM 23802</strain>
    </source>
</reference>
<feature type="transmembrane region" description="Helical" evidence="1">
    <location>
        <begin position="36"/>
        <end position="54"/>
    </location>
</feature>
<dbReference type="Proteomes" id="UP000295788">
    <property type="component" value="Unassembled WGS sequence"/>
</dbReference>
<feature type="transmembrane region" description="Helical" evidence="1">
    <location>
        <begin position="82"/>
        <end position="99"/>
    </location>
</feature>
<keyword evidence="1" id="KW-0472">Membrane</keyword>
<keyword evidence="1" id="KW-1133">Transmembrane helix</keyword>
<name>A0A4V2USS6_9BACI</name>
<protein>
    <submittedName>
        <fullName evidence="2">Branched-subunit amino acid transport protein</fullName>
    </submittedName>
</protein>
<dbReference type="OrthoDB" id="9811308at2"/>
<keyword evidence="3" id="KW-1185">Reference proteome</keyword>
<organism evidence="2 3">
    <name type="scientific">Tepidibacillus fermentans</name>
    <dbReference type="NCBI Taxonomy" id="1281767"/>
    <lineage>
        <taxon>Bacteria</taxon>
        <taxon>Bacillati</taxon>
        <taxon>Bacillota</taxon>
        <taxon>Bacilli</taxon>
        <taxon>Bacillales</taxon>
        <taxon>Bacillaceae</taxon>
        <taxon>Tepidibacillus</taxon>
    </lineage>
</organism>
<feature type="transmembrane region" description="Helical" evidence="1">
    <location>
        <begin position="6"/>
        <end position="24"/>
    </location>
</feature>
<evidence type="ECO:0000256" key="1">
    <source>
        <dbReference type="SAM" id="Phobius"/>
    </source>
</evidence>
<dbReference type="InterPro" id="IPR008407">
    <property type="entry name" value="Brnchd-chn_aa_trnsp_AzlD"/>
</dbReference>
<evidence type="ECO:0000313" key="2">
    <source>
        <dbReference type="EMBL" id="TCS82582.1"/>
    </source>
</evidence>
<sequence length="100" mass="11852">MKIWVLIFGMFLVTFIPRMFPMLFKRLKFPHWFNHWLTFVPYAILGALIFPGIMTVDPQHVFFGLVAGLVAFLIAWFYQNLIVIVLGSFLTMMILQWMYS</sequence>
<proteinExistence type="predicted"/>
<dbReference type="AlphaFoldDB" id="A0A4V2USS6"/>